<proteinExistence type="inferred from homology"/>
<keyword evidence="5" id="KW-0012">Acyltransferase</keyword>
<evidence type="ECO:0000259" key="6">
    <source>
        <dbReference type="Pfam" id="PF01529"/>
    </source>
</evidence>
<feature type="transmembrane region" description="Helical" evidence="5">
    <location>
        <begin position="71"/>
        <end position="91"/>
    </location>
</feature>
<feature type="domain" description="Palmitoyltransferase DHHC" evidence="6">
    <location>
        <begin position="144"/>
        <end position="176"/>
    </location>
</feature>
<protein>
    <recommendedName>
        <fullName evidence="5">Palmitoyltransferase</fullName>
        <ecNumber evidence="5">2.3.1.225</ecNumber>
    </recommendedName>
</protein>
<comment type="similarity">
    <text evidence="5">Belongs to the DHHC palmitoyltransferase family.</text>
</comment>
<evidence type="ECO:0000256" key="2">
    <source>
        <dbReference type="ARBA" id="ARBA00022692"/>
    </source>
</evidence>
<evidence type="ECO:0000256" key="5">
    <source>
        <dbReference type="RuleBase" id="RU079119"/>
    </source>
</evidence>
<keyword evidence="5" id="KW-0808">Transferase</keyword>
<keyword evidence="3 5" id="KW-1133">Transmembrane helix</keyword>
<evidence type="ECO:0000256" key="1">
    <source>
        <dbReference type="ARBA" id="ARBA00004141"/>
    </source>
</evidence>
<dbReference type="InterPro" id="IPR001594">
    <property type="entry name" value="Palmitoyltrfase_DHHC"/>
</dbReference>
<evidence type="ECO:0000313" key="7">
    <source>
        <dbReference type="EMBL" id="KAJ8890671.1"/>
    </source>
</evidence>
<comment type="subcellular location">
    <subcellularLocation>
        <location evidence="1">Membrane</location>
        <topology evidence="1">Multi-pass membrane protein</topology>
    </subcellularLocation>
</comment>
<dbReference type="PROSITE" id="PS50216">
    <property type="entry name" value="DHHC"/>
    <property type="match status" value="1"/>
</dbReference>
<keyword evidence="2 5" id="KW-0812">Transmembrane</keyword>
<reference evidence="7 8" key="1">
    <citation type="submission" date="2023-02" db="EMBL/GenBank/DDBJ databases">
        <title>LHISI_Scaffold_Assembly.</title>
        <authorList>
            <person name="Stuart O.P."/>
            <person name="Cleave R."/>
            <person name="Magrath M.J.L."/>
            <person name="Mikheyev A.S."/>
        </authorList>
    </citation>
    <scope>NUCLEOTIDE SEQUENCE [LARGE SCALE GENOMIC DNA]</scope>
    <source>
        <strain evidence="7">Daus_M_001</strain>
        <tissue evidence="7">Leg muscle</tissue>
    </source>
</reference>
<comment type="catalytic activity">
    <reaction evidence="5">
        <text>L-cysteinyl-[protein] + hexadecanoyl-CoA = S-hexadecanoyl-L-cysteinyl-[protein] + CoA</text>
        <dbReference type="Rhea" id="RHEA:36683"/>
        <dbReference type="Rhea" id="RHEA-COMP:10131"/>
        <dbReference type="Rhea" id="RHEA-COMP:11032"/>
        <dbReference type="ChEBI" id="CHEBI:29950"/>
        <dbReference type="ChEBI" id="CHEBI:57287"/>
        <dbReference type="ChEBI" id="CHEBI:57379"/>
        <dbReference type="ChEBI" id="CHEBI:74151"/>
        <dbReference type="EC" id="2.3.1.225"/>
    </reaction>
</comment>
<evidence type="ECO:0000256" key="4">
    <source>
        <dbReference type="ARBA" id="ARBA00023136"/>
    </source>
</evidence>
<dbReference type="EC" id="2.3.1.225" evidence="5"/>
<evidence type="ECO:0000313" key="8">
    <source>
        <dbReference type="Proteomes" id="UP001159363"/>
    </source>
</evidence>
<comment type="caution">
    <text evidence="7">The sequence shown here is derived from an EMBL/GenBank/DDBJ whole genome shotgun (WGS) entry which is preliminary data.</text>
</comment>
<dbReference type="Proteomes" id="UP001159363">
    <property type="component" value="Chromosome 3"/>
</dbReference>
<name>A0ABQ9I204_9NEOP</name>
<accession>A0ABQ9I204</accession>
<organism evidence="7 8">
    <name type="scientific">Dryococelus australis</name>
    <dbReference type="NCBI Taxonomy" id="614101"/>
    <lineage>
        <taxon>Eukaryota</taxon>
        <taxon>Metazoa</taxon>
        <taxon>Ecdysozoa</taxon>
        <taxon>Arthropoda</taxon>
        <taxon>Hexapoda</taxon>
        <taxon>Insecta</taxon>
        <taxon>Pterygota</taxon>
        <taxon>Neoptera</taxon>
        <taxon>Polyneoptera</taxon>
        <taxon>Phasmatodea</taxon>
        <taxon>Verophasmatodea</taxon>
        <taxon>Anareolatae</taxon>
        <taxon>Phasmatidae</taxon>
        <taxon>Eurycanthinae</taxon>
        <taxon>Dryococelus</taxon>
    </lineage>
</organism>
<dbReference type="Pfam" id="PF01529">
    <property type="entry name" value="DHHC"/>
    <property type="match status" value="1"/>
</dbReference>
<keyword evidence="8" id="KW-1185">Reference proteome</keyword>
<keyword evidence="4 5" id="KW-0472">Membrane</keyword>
<dbReference type="EMBL" id="JARBHB010000003">
    <property type="protein sequence ID" value="KAJ8890671.1"/>
    <property type="molecule type" value="Genomic_DNA"/>
</dbReference>
<comment type="domain">
    <text evidence="5">The DHHC domain is required for palmitoyltransferase activity.</text>
</comment>
<feature type="transmembrane region" description="Helical" evidence="5">
    <location>
        <begin position="97"/>
        <end position="117"/>
    </location>
</feature>
<sequence length="198" mass="22641">MNTFQDRLRIPWRGGAKQISLDSAIPLVLQPLLAYIAAQNVWCTILVFVSTYACLCYIYHLFQMFHPRSKFFFMWALTSVVLLLLVFEVNVVPLLEILPTENVVFVLLVVAALGCSYKVRTRASLSHVVHGDIGDELSGRAVETVCSVCRHRVPPRTYHCSICQACVVARDRHCVWWVFRLLPLRKLSVFYNGHFISI</sequence>
<gene>
    <name evidence="7" type="ORF">PR048_010180</name>
</gene>
<feature type="transmembrane region" description="Helical" evidence="5">
    <location>
        <begin position="32"/>
        <end position="59"/>
    </location>
</feature>
<evidence type="ECO:0000256" key="3">
    <source>
        <dbReference type="ARBA" id="ARBA00022989"/>
    </source>
</evidence>